<gene>
    <name evidence="4" type="ORF">PYCCODRAFT_1471771</name>
</gene>
<dbReference type="Pfam" id="PF02441">
    <property type="entry name" value="Flavoprotein"/>
    <property type="match status" value="1"/>
</dbReference>
<accession>A0A1Y2I8L0</accession>
<evidence type="ECO:0000259" key="3">
    <source>
        <dbReference type="Pfam" id="PF02441"/>
    </source>
</evidence>
<dbReference type="AlphaFoldDB" id="A0A1Y2I8L0"/>
<dbReference type="OrthoDB" id="1532798at2759"/>
<keyword evidence="5" id="KW-1185">Reference proteome</keyword>
<dbReference type="GO" id="GO:0010181">
    <property type="term" value="F:FMN binding"/>
    <property type="evidence" value="ECO:0007669"/>
    <property type="project" value="TreeGrafter"/>
</dbReference>
<dbReference type="Proteomes" id="UP000193067">
    <property type="component" value="Unassembled WGS sequence"/>
</dbReference>
<evidence type="ECO:0000313" key="5">
    <source>
        <dbReference type="Proteomes" id="UP000193067"/>
    </source>
</evidence>
<feature type="domain" description="Flavoprotein" evidence="3">
    <location>
        <begin position="17"/>
        <end position="198"/>
    </location>
</feature>
<dbReference type="PANTHER" id="PTHR14359:SF6">
    <property type="entry name" value="PHOSPHOPANTOTHENOYLCYSTEINE DECARBOXYLASE"/>
    <property type="match status" value="1"/>
</dbReference>
<dbReference type="EMBL" id="KZ084150">
    <property type="protein sequence ID" value="OSC97466.1"/>
    <property type="molecule type" value="Genomic_DNA"/>
</dbReference>
<dbReference type="InterPro" id="IPR003382">
    <property type="entry name" value="Flavoprotein"/>
</dbReference>
<dbReference type="Gene3D" id="3.40.50.1950">
    <property type="entry name" value="Flavin prenyltransferase-like"/>
    <property type="match status" value="1"/>
</dbReference>
<protein>
    <submittedName>
        <fullName evidence="4">Flavo protein</fullName>
    </submittedName>
</protein>
<dbReference type="GO" id="GO:0071513">
    <property type="term" value="C:phosphopantothenoylcysteine decarboxylase complex"/>
    <property type="evidence" value="ECO:0007669"/>
    <property type="project" value="TreeGrafter"/>
</dbReference>
<evidence type="ECO:0000256" key="2">
    <source>
        <dbReference type="ARBA" id="ARBA00038350"/>
    </source>
</evidence>
<comment type="similarity">
    <text evidence="2">Belongs to the HFCD (homooligomeric flavin containing Cys decarboxylase) superfamily.</text>
</comment>
<sequence length="216" mass="24178">MPRRFVAEEERIEGYTHVLLMTTGSVASIKAPLIVAELLTYDNVKVEVVATEASLSFYNYEEIEKTGVRVWRNHDEWGSYGEYAVGDPILHIELRRWADIVLIAPCSANTLSKIANGLCDNLATSLLRALAPTTPTYVFPAMNTLMYEHPLTEQHLRVVREVIGYTIVGPIGKKLACGDVGLGAMTEWRDIVQIVVDRFRLVKRPAETSHTFVTTT</sequence>
<name>A0A1Y2I8L0_TRAC3</name>
<evidence type="ECO:0000256" key="1">
    <source>
        <dbReference type="ARBA" id="ARBA00022993"/>
    </source>
</evidence>
<dbReference type="GO" id="GO:0004633">
    <property type="term" value="F:phosphopantothenoylcysteine decarboxylase activity"/>
    <property type="evidence" value="ECO:0007669"/>
    <property type="project" value="TreeGrafter"/>
</dbReference>
<keyword evidence="1" id="KW-0173">Coenzyme A biosynthesis</keyword>
<dbReference type="GO" id="GO:0015937">
    <property type="term" value="P:coenzyme A biosynthetic process"/>
    <property type="evidence" value="ECO:0007669"/>
    <property type="project" value="UniProtKB-KW"/>
</dbReference>
<organism evidence="4 5">
    <name type="scientific">Trametes coccinea (strain BRFM310)</name>
    <name type="common">Pycnoporus coccineus</name>
    <dbReference type="NCBI Taxonomy" id="1353009"/>
    <lineage>
        <taxon>Eukaryota</taxon>
        <taxon>Fungi</taxon>
        <taxon>Dikarya</taxon>
        <taxon>Basidiomycota</taxon>
        <taxon>Agaricomycotina</taxon>
        <taxon>Agaricomycetes</taxon>
        <taxon>Polyporales</taxon>
        <taxon>Polyporaceae</taxon>
        <taxon>Trametes</taxon>
    </lineage>
</organism>
<evidence type="ECO:0000313" key="4">
    <source>
        <dbReference type="EMBL" id="OSC97466.1"/>
    </source>
</evidence>
<reference evidence="4 5" key="1">
    <citation type="journal article" date="2015" name="Biotechnol. Biofuels">
        <title>Enhanced degradation of softwood versus hardwood by the white-rot fungus Pycnoporus coccineus.</title>
        <authorList>
            <person name="Couturier M."/>
            <person name="Navarro D."/>
            <person name="Chevret D."/>
            <person name="Henrissat B."/>
            <person name="Piumi F."/>
            <person name="Ruiz-Duenas F.J."/>
            <person name="Martinez A.T."/>
            <person name="Grigoriev I.V."/>
            <person name="Riley R."/>
            <person name="Lipzen A."/>
            <person name="Berrin J.G."/>
            <person name="Master E.R."/>
            <person name="Rosso M.N."/>
        </authorList>
    </citation>
    <scope>NUCLEOTIDE SEQUENCE [LARGE SCALE GENOMIC DNA]</scope>
    <source>
        <strain evidence="4 5">BRFM310</strain>
    </source>
</reference>
<dbReference type="SUPFAM" id="SSF52507">
    <property type="entry name" value="Homo-oligomeric flavin-containing Cys decarboxylases, HFCD"/>
    <property type="match status" value="1"/>
</dbReference>
<proteinExistence type="inferred from homology"/>
<dbReference type="STRING" id="1353009.A0A1Y2I8L0"/>
<dbReference type="InterPro" id="IPR036551">
    <property type="entry name" value="Flavin_trans-like"/>
</dbReference>
<dbReference type="PANTHER" id="PTHR14359">
    <property type="entry name" value="HOMO-OLIGOMERIC FLAVIN CONTAINING CYS DECARBOXYLASE FAMILY"/>
    <property type="match status" value="1"/>
</dbReference>